<accession>A0ACC2J5F9</accession>
<dbReference type="Proteomes" id="UP001153334">
    <property type="component" value="Unassembled WGS sequence"/>
</dbReference>
<evidence type="ECO:0000313" key="1">
    <source>
        <dbReference type="EMBL" id="KAJ8122703.1"/>
    </source>
</evidence>
<proteinExistence type="predicted"/>
<keyword evidence="2" id="KW-1185">Reference proteome</keyword>
<name>A0ACC2J5F9_9PEZI</name>
<protein>
    <submittedName>
        <fullName evidence="1">Uncharacterized protein</fullName>
    </submittedName>
</protein>
<sequence length="525" mass="61698">MPAKNKGGVSKAKETEAKQQVSAQQPQTVRELEWQRYWSTNPLHEIVEKQGLAKLSPTDKRAYLNLELARSPGQIDKLSKKGQRELWKQLSEANIPLRSAPRPRDDQWGHDNAGRDIGDYTPEEYAAYEQKKSRLSELRLDSAFFKRDRERAYWKTKNEVTGEVYTITEDDIRAEKARRQEMASLYRGLGNKIHSSYENDPEWDDVVPIPQEEPEGALSAIAYEEDYAEAMAYLRAVMAAKEYSLRCLQLTETIIDMNPAHYTVWLYRFDIIKALKIPIRDELEWLNDVSFQHLKNYQIWHHRQQLIDLLHLTPGENKFNKRELARDEHNFIMQMLSKDTKNYHVWSYRQYLVRKLDLWTSDDEISCIDLMLSQDVRNNSAWSHRFFIIFSNPDLTTFGALATDPDSIINESIIDREIKYAQKMIEIAPQNQSPWNYLRGVLVKAGLPLGHVRDFAESFCSPLVKLDEQEEVRSSHALDFLVDIYNDADEKEKSIYLLRRLSEKWDPIRKGYWTYRQRMLQPQQS</sequence>
<comment type="caution">
    <text evidence="1">The sequence shown here is derived from an EMBL/GenBank/DDBJ whole genome shotgun (WGS) entry which is preliminary data.</text>
</comment>
<organism evidence="1 2">
    <name type="scientific">Nemania bipapillata</name>
    <dbReference type="NCBI Taxonomy" id="110536"/>
    <lineage>
        <taxon>Eukaryota</taxon>
        <taxon>Fungi</taxon>
        <taxon>Dikarya</taxon>
        <taxon>Ascomycota</taxon>
        <taxon>Pezizomycotina</taxon>
        <taxon>Sordariomycetes</taxon>
        <taxon>Xylariomycetidae</taxon>
        <taxon>Xylariales</taxon>
        <taxon>Xylariaceae</taxon>
        <taxon>Nemania</taxon>
    </lineage>
</organism>
<reference evidence="1" key="1">
    <citation type="submission" date="2022-11" db="EMBL/GenBank/DDBJ databases">
        <title>Genome Sequence of Nemania bipapillata.</title>
        <authorList>
            <person name="Buettner E."/>
        </authorList>
    </citation>
    <scope>NUCLEOTIDE SEQUENCE</scope>
    <source>
        <strain evidence="1">CP14</strain>
    </source>
</reference>
<gene>
    <name evidence="1" type="ORF">ONZ43_g1165</name>
</gene>
<evidence type="ECO:0000313" key="2">
    <source>
        <dbReference type="Proteomes" id="UP001153334"/>
    </source>
</evidence>
<dbReference type="EMBL" id="JAPESX010000187">
    <property type="protein sequence ID" value="KAJ8122703.1"/>
    <property type="molecule type" value="Genomic_DNA"/>
</dbReference>